<feature type="domain" description="Predicted membrane protein YciQ-like C-terminal" evidence="4">
    <location>
        <begin position="280"/>
        <end position="563"/>
    </location>
</feature>
<feature type="domain" description="DUF2207" evidence="3">
    <location>
        <begin position="33"/>
        <end position="220"/>
    </location>
</feature>
<dbReference type="Proteomes" id="UP000199125">
    <property type="component" value="Unassembled WGS sequence"/>
</dbReference>
<dbReference type="RefSeq" id="WP_090844313.1">
    <property type="nucleotide sequence ID" value="NZ_FNXG01000001.1"/>
</dbReference>
<feature type="transmembrane region" description="Helical" evidence="2">
    <location>
        <begin position="484"/>
        <end position="503"/>
    </location>
</feature>
<dbReference type="InterPro" id="IPR018702">
    <property type="entry name" value="DUF2207"/>
</dbReference>
<evidence type="ECO:0000313" key="5">
    <source>
        <dbReference type="EMBL" id="SEH58492.1"/>
    </source>
</evidence>
<reference evidence="6" key="1">
    <citation type="submission" date="2016-10" db="EMBL/GenBank/DDBJ databases">
        <authorList>
            <person name="Varghese N."/>
            <person name="Submissions S."/>
        </authorList>
    </citation>
    <scope>NUCLEOTIDE SEQUENCE [LARGE SCALE GENOMIC DNA]</scope>
    <source>
        <strain evidence="6">DSM 11593</strain>
    </source>
</reference>
<feature type="transmembrane region" description="Helical" evidence="2">
    <location>
        <begin position="453"/>
        <end position="472"/>
    </location>
</feature>
<keyword evidence="2" id="KW-1133">Transmembrane helix</keyword>
<keyword evidence="6" id="KW-1185">Reference proteome</keyword>
<name>A0A1H6JHC0_9RHOB</name>
<sequence>MGPPTGLRPLVAAMLALVLLALLALQPAWADERILSFDSDLRVQPDGAFLVTETIRVRAEGDRIQRGIFRDFPMLARDGRGTYRVGFQLLSVTRDGRPEPSRVEQIARAVRIYMGSPDTRLTPGEHVYQITYRTDRQLRFFDDHDEVYWNATGTEWLFPIDLATATVHLPQGARVLELAGFTGVHGSTETALRFSQPDPLTAVFRSTRPLDPREGLTLAVSLAKGAVPAPTREQRRAWFRRDHRAGLWALAGLGAIALYYLGAWWFFGRDPARGVIVPRWEPPAGMSAAMVAASLPEASPDPDRLLSLSLVELASRGVIGIEISGPKTARLRLHERPPPPDLPPEQRLVVAALEKSGGELAIDRANGEVIRALRHDAAAGLRQQRRERGLYRPYGLRLGLGLGLSVPLLILPPLQLPEPLNALMIIFAASAAFLLLTLRAAAFAWGKGRSPGVWFGLILSLAISSAGAAALIHASDLNGGSRIMPAALAGILLVNVIFAPILGGPTAAGRAVLDQIEGLREYIRVAEKDRLALGAPDMSVAHFERILPFAMALGLEDIWTRRFRDWLATVDEPATRAAGARLLSDTGLAGYSAPARTGTRGSAGVVDRLSSSLTAAMPAASASSSAFGGSSSGGGGGGGGSSGGGGGGGGGGGW</sequence>
<keyword evidence="2" id="KW-0812">Transmembrane</keyword>
<evidence type="ECO:0000259" key="3">
    <source>
        <dbReference type="Pfam" id="PF09972"/>
    </source>
</evidence>
<dbReference type="STRING" id="65735.SAMN04488075_0206"/>
<proteinExistence type="predicted"/>
<protein>
    <submittedName>
        <fullName evidence="5">Predicted membrane protein</fullName>
    </submittedName>
</protein>
<evidence type="ECO:0000259" key="4">
    <source>
        <dbReference type="Pfam" id="PF20990"/>
    </source>
</evidence>
<organism evidence="5 6">
    <name type="scientific">Paracoccus alkenifer</name>
    <dbReference type="NCBI Taxonomy" id="65735"/>
    <lineage>
        <taxon>Bacteria</taxon>
        <taxon>Pseudomonadati</taxon>
        <taxon>Pseudomonadota</taxon>
        <taxon>Alphaproteobacteria</taxon>
        <taxon>Rhodobacterales</taxon>
        <taxon>Paracoccaceae</taxon>
        <taxon>Paracoccus</taxon>
    </lineage>
</organism>
<evidence type="ECO:0000256" key="1">
    <source>
        <dbReference type="SAM" id="MobiDB-lite"/>
    </source>
</evidence>
<dbReference type="Pfam" id="PF09972">
    <property type="entry name" value="DUF2207"/>
    <property type="match status" value="1"/>
</dbReference>
<feature type="transmembrane region" description="Helical" evidence="2">
    <location>
        <begin position="394"/>
        <end position="414"/>
    </location>
</feature>
<feature type="transmembrane region" description="Helical" evidence="2">
    <location>
        <begin position="420"/>
        <end position="441"/>
    </location>
</feature>
<dbReference type="EMBL" id="FNXG01000001">
    <property type="protein sequence ID" value="SEH58492.1"/>
    <property type="molecule type" value="Genomic_DNA"/>
</dbReference>
<feature type="compositionally biased region" description="Gly residues" evidence="1">
    <location>
        <begin position="630"/>
        <end position="654"/>
    </location>
</feature>
<evidence type="ECO:0000313" key="6">
    <source>
        <dbReference type="Proteomes" id="UP000199125"/>
    </source>
</evidence>
<dbReference type="InterPro" id="IPR048389">
    <property type="entry name" value="YciQ-like_C"/>
</dbReference>
<evidence type="ECO:0000256" key="2">
    <source>
        <dbReference type="SAM" id="Phobius"/>
    </source>
</evidence>
<dbReference type="AlphaFoldDB" id="A0A1H6JHC0"/>
<feature type="region of interest" description="Disordered" evidence="1">
    <location>
        <begin position="624"/>
        <end position="654"/>
    </location>
</feature>
<dbReference type="Pfam" id="PF20990">
    <property type="entry name" value="DUF2207_C"/>
    <property type="match status" value="1"/>
</dbReference>
<feature type="transmembrane region" description="Helical" evidence="2">
    <location>
        <begin position="245"/>
        <end position="267"/>
    </location>
</feature>
<keyword evidence="2" id="KW-0472">Membrane</keyword>
<gene>
    <name evidence="5" type="ORF">SAMN04488075_0206</name>
</gene>
<accession>A0A1H6JHC0</accession>